<name>D6Z5I5_DESAT</name>
<dbReference type="STRING" id="589865.DaAHT2_2048"/>
<evidence type="ECO:0000256" key="1">
    <source>
        <dbReference type="SAM" id="MobiDB-lite"/>
    </source>
</evidence>
<feature type="compositionally biased region" description="Polar residues" evidence="1">
    <location>
        <begin position="20"/>
        <end position="36"/>
    </location>
</feature>
<sequence>MNTTTPRRPPNLRIIEGGARTSTNTPATQNSQPPTNLQILRRIMANRSDAEISNPTRDVTCPTLALMVAWLGEVRRSNDTDAVAAYEVLRRIPSFDEFVQKYLTEARPYFTR</sequence>
<dbReference type="HOGENOM" id="CLU_2141845_0_0_7"/>
<reference evidence="3" key="1">
    <citation type="submission" date="2010-02" db="EMBL/GenBank/DDBJ databases">
        <title>Complete sequence of Desulfurivibrio alkaliphilus AHT2.</title>
        <authorList>
            <consortium name="US DOE Joint Genome Institute"/>
            <person name="Pitluck S."/>
            <person name="Chertkov O."/>
            <person name="Detter J.C."/>
            <person name="Han C."/>
            <person name="Tapia R."/>
            <person name="Larimer F."/>
            <person name="Land M."/>
            <person name="Hauser L."/>
            <person name="Kyrpides N."/>
            <person name="Mikhailova N."/>
            <person name="Sorokin D.Y."/>
            <person name="Muyzer G."/>
            <person name="Woyke T."/>
        </authorList>
    </citation>
    <scope>NUCLEOTIDE SEQUENCE [LARGE SCALE GENOMIC DNA]</scope>
    <source>
        <strain evidence="3">DSM 19089 / UNIQEM U267 / AHT2</strain>
    </source>
</reference>
<dbReference type="InParanoid" id="D6Z5I5"/>
<accession>D6Z5I5</accession>
<dbReference type="KEGG" id="dak:DaAHT2_2048"/>
<gene>
    <name evidence="2" type="ordered locus">DaAHT2_2048</name>
</gene>
<feature type="region of interest" description="Disordered" evidence="1">
    <location>
        <begin position="1"/>
        <end position="36"/>
    </location>
</feature>
<proteinExistence type="predicted"/>
<organism evidence="2 3">
    <name type="scientific">Desulfurivibrio alkaliphilus (strain DSM 19089 / UNIQEM U267 / AHT2)</name>
    <dbReference type="NCBI Taxonomy" id="589865"/>
    <lineage>
        <taxon>Bacteria</taxon>
        <taxon>Pseudomonadati</taxon>
        <taxon>Thermodesulfobacteriota</taxon>
        <taxon>Desulfobulbia</taxon>
        <taxon>Desulfobulbales</taxon>
        <taxon>Desulfobulbaceae</taxon>
        <taxon>Desulfurivibrio</taxon>
    </lineage>
</organism>
<dbReference type="EMBL" id="CP001940">
    <property type="protein sequence ID" value="ADH86722.1"/>
    <property type="molecule type" value="Genomic_DNA"/>
</dbReference>
<dbReference type="AlphaFoldDB" id="D6Z5I5"/>
<evidence type="ECO:0000313" key="3">
    <source>
        <dbReference type="Proteomes" id="UP000001508"/>
    </source>
</evidence>
<dbReference type="RefSeq" id="WP_013164241.1">
    <property type="nucleotide sequence ID" value="NC_014216.1"/>
</dbReference>
<evidence type="ECO:0000313" key="2">
    <source>
        <dbReference type="EMBL" id="ADH86722.1"/>
    </source>
</evidence>
<keyword evidence="3" id="KW-1185">Reference proteome</keyword>
<dbReference type="Proteomes" id="UP000001508">
    <property type="component" value="Chromosome"/>
</dbReference>
<protein>
    <submittedName>
        <fullName evidence="2">Uncharacterized protein</fullName>
    </submittedName>
</protein>